<evidence type="ECO:0000313" key="2">
    <source>
        <dbReference type="Proteomes" id="UP000594014"/>
    </source>
</evidence>
<organism evidence="1 2">
    <name type="scientific">Anoxybacterium hadale</name>
    <dbReference type="NCBI Taxonomy" id="3408580"/>
    <lineage>
        <taxon>Bacteria</taxon>
        <taxon>Bacillati</taxon>
        <taxon>Bacillota</taxon>
        <taxon>Clostridia</taxon>
        <taxon>Peptostreptococcales</taxon>
        <taxon>Anaerovoracaceae</taxon>
        <taxon>Anoxybacterium</taxon>
    </lineage>
</organism>
<reference evidence="1" key="1">
    <citation type="submission" date="2019-08" db="EMBL/GenBank/DDBJ databases">
        <title>Genome sequence of Clostridiales bacterium MT110.</title>
        <authorList>
            <person name="Cao J."/>
        </authorList>
    </citation>
    <scope>NUCLEOTIDE SEQUENCE</scope>
    <source>
        <strain evidence="1">MT110</strain>
    </source>
</reference>
<evidence type="ECO:0000313" key="1">
    <source>
        <dbReference type="EMBL" id="QOX64827.1"/>
    </source>
</evidence>
<gene>
    <name evidence="1" type="ORF">FRZ06_16470</name>
</gene>
<dbReference type="EMBL" id="CP042469">
    <property type="protein sequence ID" value="QOX64827.1"/>
    <property type="molecule type" value="Genomic_DNA"/>
</dbReference>
<sequence>MFLKLSVLVRDDQSVAGIDDCCQVNTYQFEGGDWKTVHCIQWQLGELSGMSHIRKGVQGLIEQLGDSRVIIGRKITGLPYHIFDKEGFHIFETDKPISAELLSSVRRELVHADIEREFHTSASQKIRKTPYSPHNDGIYYLDLAALQQAFPEVSSKKALRQFMEEAQFQELHLTCVHMPPWLAHSVKASGMHIWLSDQEDGTCKVTIKKGIKKL</sequence>
<accession>A0ACD1AEE8</accession>
<protein>
    <submittedName>
        <fullName evidence="1">Uncharacterized protein</fullName>
    </submittedName>
</protein>
<proteinExistence type="predicted"/>
<dbReference type="Proteomes" id="UP000594014">
    <property type="component" value="Chromosome"/>
</dbReference>
<name>A0ACD1AEE8_9FIRM</name>
<keyword evidence="2" id="KW-1185">Reference proteome</keyword>